<sequence length="174" mass="19169">MEFLRCVGYDAGASELAHARFKGRKWTMRYNGFFPDDGQNAEEVSEARWKLLREIIDEIDGDDICIEPPFSIDYGCNIMFGERFYANFNLCILDCAIITIGDRVMLGPNVSVFGATHETDVRSQRDGAEFTRPVTIGDDCWIGGHSVILPGLTVGKGCTVAAGSIVTRMCLTGV</sequence>
<protein>
    <recommendedName>
        <fullName evidence="3">Maltose/galactoside acetyltransferase domain-containing protein</fullName>
    </recommendedName>
</protein>
<name>A0AA35LUE0_9HYPO</name>
<dbReference type="InterPro" id="IPR001451">
    <property type="entry name" value="Hexapep"/>
</dbReference>
<accession>A0AA35LUE0</accession>
<dbReference type="Gene3D" id="2.160.10.10">
    <property type="entry name" value="Hexapeptide repeat proteins"/>
    <property type="match status" value="1"/>
</dbReference>
<keyword evidence="5" id="KW-1185">Reference proteome</keyword>
<dbReference type="InterPro" id="IPR011004">
    <property type="entry name" value="Trimer_LpxA-like_sf"/>
</dbReference>
<dbReference type="PANTHER" id="PTHR23416">
    <property type="entry name" value="SIALIC ACID SYNTHASE-RELATED"/>
    <property type="match status" value="1"/>
</dbReference>
<keyword evidence="2" id="KW-0808">Transferase</keyword>
<dbReference type="SUPFAM" id="SSF51161">
    <property type="entry name" value="Trimeric LpxA-like enzymes"/>
    <property type="match status" value="1"/>
</dbReference>
<dbReference type="GO" id="GO:0016407">
    <property type="term" value="F:acetyltransferase activity"/>
    <property type="evidence" value="ECO:0007669"/>
    <property type="project" value="InterPro"/>
</dbReference>
<evidence type="ECO:0000313" key="5">
    <source>
        <dbReference type="Proteomes" id="UP001160390"/>
    </source>
</evidence>
<dbReference type="GO" id="GO:0008374">
    <property type="term" value="F:O-acyltransferase activity"/>
    <property type="evidence" value="ECO:0007669"/>
    <property type="project" value="TreeGrafter"/>
</dbReference>
<dbReference type="EMBL" id="CABFNP030000690">
    <property type="protein sequence ID" value="CAI6078509.1"/>
    <property type="molecule type" value="Genomic_DNA"/>
</dbReference>
<dbReference type="InterPro" id="IPR051159">
    <property type="entry name" value="Hexapeptide_acetyltransf"/>
</dbReference>
<evidence type="ECO:0000256" key="1">
    <source>
        <dbReference type="ARBA" id="ARBA00007274"/>
    </source>
</evidence>
<comment type="similarity">
    <text evidence="1">Belongs to the transferase hexapeptide repeat family.</text>
</comment>
<dbReference type="PANTHER" id="PTHR23416:SF23">
    <property type="entry name" value="ACETYLTRANSFERASE C18B11.09C-RELATED"/>
    <property type="match status" value="1"/>
</dbReference>
<dbReference type="InterPro" id="IPR024688">
    <property type="entry name" value="Mac_dom"/>
</dbReference>
<comment type="caution">
    <text evidence="4">The sequence shown here is derived from an EMBL/GenBank/DDBJ whole genome shotgun (WGS) entry which is preliminary data.</text>
</comment>
<proteinExistence type="inferred from homology"/>
<dbReference type="Pfam" id="PF14602">
    <property type="entry name" value="Hexapep_2"/>
    <property type="match status" value="1"/>
</dbReference>
<dbReference type="Pfam" id="PF12464">
    <property type="entry name" value="Mac"/>
    <property type="match status" value="1"/>
</dbReference>
<organism evidence="4 5">
    <name type="scientific">Clonostachys chloroleuca</name>
    <dbReference type="NCBI Taxonomy" id="1926264"/>
    <lineage>
        <taxon>Eukaryota</taxon>
        <taxon>Fungi</taxon>
        <taxon>Dikarya</taxon>
        <taxon>Ascomycota</taxon>
        <taxon>Pezizomycotina</taxon>
        <taxon>Sordariomycetes</taxon>
        <taxon>Hypocreomycetidae</taxon>
        <taxon>Hypocreales</taxon>
        <taxon>Bionectriaceae</taxon>
        <taxon>Clonostachys</taxon>
    </lineage>
</organism>
<dbReference type="AlphaFoldDB" id="A0AA35LUE0"/>
<gene>
    <name evidence="4" type="ORF">CCHLO57077_00015231</name>
</gene>
<evidence type="ECO:0000259" key="3">
    <source>
        <dbReference type="Pfam" id="PF12464"/>
    </source>
</evidence>
<dbReference type="CDD" id="cd03357">
    <property type="entry name" value="LbH_MAT_GAT"/>
    <property type="match status" value="1"/>
</dbReference>
<reference evidence="4" key="1">
    <citation type="submission" date="2023-01" db="EMBL/GenBank/DDBJ databases">
        <authorList>
            <person name="Piombo E."/>
        </authorList>
    </citation>
    <scope>NUCLEOTIDE SEQUENCE</scope>
</reference>
<evidence type="ECO:0000313" key="4">
    <source>
        <dbReference type="EMBL" id="CAI6078509.1"/>
    </source>
</evidence>
<feature type="domain" description="Maltose/galactoside acetyltransferase" evidence="3">
    <location>
        <begin position="9"/>
        <end position="57"/>
    </location>
</feature>
<dbReference type="Proteomes" id="UP001160390">
    <property type="component" value="Unassembled WGS sequence"/>
</dbReference>
<evidence type="ECO:0000256" key="2">
    <source>
        <dbReference type="ARBA" id="ARBA00022679"/>
    </source>
</evidence>